<organism evidence="1 2">
    <name type="scientific">Cotesia congregata</name>
    <name type="common">Parasitoid wasp</name>
    <name type="synonym">Apanteles congregatus</name>
    <dbReference type="NCBI Taxonomy" id="51543"/>
    <lineage>
        <taxon>Eukaryota</taxon>
        <taxon>Metazoa</taxon>
        <taxon>Ecdysozoa</taxon>
        <taxon>Arthropoda</taxon>
        <taxon>Hexapoda</taxon>
        <taxon>Insecta</taxon>
        <taxon>Pterygota</taxon>
        <taxon>Neoptera</taxon>
        <taxon>Endopterygota</taxon>
        <taxon>Hymenoptera</taxon>
        <taxon>Apocrita</taxon>
        <taxon>Ichneumonoidea</taxon>
        <taxon>Braconidae</taxon>
        <taxon>Microgastrinae</taxon>
        <taxon>Cotesia</taxon>
    </lineage>
</organism>
<evidence type="ECO:0000313" key="1">
    <source>
        <dbReference type="EMBL" id="CAG5075488.1"/>
    </source>
</evidence>
<dbReference type="EMBL" id="CAJNRD030001116">
    <property type="protein sequence ID" value="CAG5075488.1"/>
    <property type="molecule type" value="Genomic_DNA"/>
</dbReference>
<keyword evidence="2" id="KW-1185">Reference proteome</keyword>
<sequence length="126" mass="14676">MIIHDRRIQGIRDNYNLIIDDEKLNYVKESKYLGVIVDNNLTFNSNAAHTSRKIASKVNLLCRLRFTVSNYIESLIYKTIVLPHINYCNTLMLNYTDKKLCTLQKIQNKAMRAILGKSKFVKNCAY</sequence>
<dbReference type="OrthoDB" id="7553311at2759"/>
<accession>A0A8J2EHA0</accession>
<dbReference type="Proteomes" id="UP000786811">
    <property type="component" value="Unassembled WGS sequence"/>
</dbReference>
<comment type="caution">
    <text evidence="1">The sequence shown here is derived from an EMBL/GenBank/DDBJ whole genome shotgun (WGS) entry which is preliminary data.</text>
</comment>
<reference evidence="1" key="1">
    <citation type="submission" date="2021-04" db="EMBL/GenBank/DDBJ databases">
        <authorList>
            <person name="Chebbi M.A.C M."/>
        </authorList>
    </citation>
    <scope>NUCLEOTIDE SEQUENCE</scope>
</reference>
<name>A0A8J2EHA0_COTCN</name>
<protein>
    <submittedName>
        <fullName evidence="1">Uncharacterized protein</fullName>
    </submittedName>
</protein>
<proteinExistence type="predicted"/>
<evidence type="ECO:0000313" key="2">
    <source>
        <dbReference type="Proteomes" id="UP000786811"/>
    </source>
</evidence>
<dbReference type="AlphaFoldDB" id="A0A8J2EHA0"/>
<gene>
    <name evidence="1" type="ORF">HICCMSTLAB_LOCUS1642</name>
</gene>